<dbReference type="Pfam" id="PF13531">
    <property type="entry name" value="SBP_bac_11"/>
    <property type="match status" value="1"/>
</dbReference>
<evidence type="ECO:0000256" key="2">
    <source>
        <dbReference type="ARBA" id="ARBA00022723"/>
    </source>
</evidence>
<keyword evidence="2 4" id="KW-0479">Metal-binding</keyword>
<evidence type="ECO:0000313" key="6">
    <source>
        <dbReference type="EMBL" id="POH74725.1"/>
    </source>
</evidence>
<dbReference type="InterPro" id="IPR005950">
    <property type="entry name" value="ModA"/>
</dbReference>
<feature type="signal peptide" evidence="5">
    <location>
        <begin position="1"/>
        <end position="27"/>
    </location>
</feature>
<dbReference type="RefSeq" id="WP_103464771.1">
    <property type="nucleotide sequence ID" value="NZ_PPXC01000003.1"/>
</dbReference>
<evidence type="ECO:0000256" key="1">
    <source>
        <dbReference type="ARBA" id="ARBA00009175"/>
    </source>
</evidence>
<dbReference type="GO" id="GO:0030973">
    <property type="term" value="F:molybdate ion binding"/>
    <property type="evidence" value="ECO:0007669"/>
    <property type="project" value="TreeGrafter"/>
</dbReference>
<dbReference type="Proteomes" id="UP000237061">
    <property type="component" value="Unassembled WGS sequence"/>
</dbReference>
<proteinExistence type="inferred from homology"/>
<dbReference type="GO" id="GO:0015689">
    <property type="term" value="P:molybdate ion transport"/>
    <property type="evidence" value="ECO:0007669"/>
    <property type="project" value="InterPro"/>
</dbReference>
<dbReference type="PROSITE" id="PS51257">
    <property type="entry name" value="PROKAR_LIPOPROTEIN"/>
    <property type="match status" value="1"/>
</dbReference>
<keyword evidence="4" id="KW-0500">Molybdenum</keyword>
<accession>A0A2S3ZZM1</accession>
<comment type="similarity">
    <text evidence="1">Belongs to the bacterial solute-binding protein ModA family.</text>
</comment>
<dbReference type="SUPFAM" id="SSF53850">
    <property type="entry name" value="Periplasmic binding protein-like II"/>
    <property type="match status" value="1"/>
</dbReference>
<dbReference type="Gene3D" id="3.40.190.10">
    <property type="entry name" value="Periplasmic binding protein-like II"/>
    <property type="match status" value="2"/>
</dbReference>
<evidence type="ECO:0000256" key="3">
    <source>
        <dbReference type="ARBA" id="ARBA00022729"/>
    </source>
</evidence>
<feature type="binding site" evidence="4">
    <location>
        <position position="207"/>
    </location>
    <ligand>
        <name>molybdate</name>
        <dbReference type="ChEBI" id="CHEBI:36264"/>
    </ligand>
</feature>
<protein>
    <submittedName>
        <fullName evidence="6">Molybdate ABC transporter substrate-binding protein</fullName>
    </submittedName>
</protein>
<dbReference type="CDD" id="cd13538">
    <property type="entry name" value="PBP2_ModA_like_1"/>
    <property type="match status" value="1"/>
</dbReference>
<evidence type="ECO:0000313" key="7">
    <source>
        <dbReference type="Proteomes" id="UP000237061"/>
    </source>
</evidence>
<comment type="caution">
    <text evidence="6">The sequence shown here is derived from an EMBL/GenBank/DDBJ whole genome shotgun (WGS) entry which is preliminary data.</text>
</comment>
<dbReference type="PANTHER" id="PTHR30632:SF0">
    <property type="entry name" value="SULFATE-BINDING PROTEIN"/>
    <property type="match status" value="1"/>
</dbReference>
<dbReference type="AlphaFoldDB" id="A0A2S3ZZM1"/>
<reference evidence="6 7" key="1">
    <citation type="submission" date="2018-01" db="EMBL/GenBank/DDBJ databases">
        <title>Arthrobacter sp. nov., from glaciers in China.</title>
        <authorList>
            <person name="Liu Q."/>
            <person name="Xin Y.-H."/>
        </authorList>
    </citation>
    <scope>NUCLEOTIDE SEQUENCE [LARGE SCALE GENOMIC DNA]</scope>
    <source>
        <strain evidence="6 7">HLT2-12-2</strain>
    </source>
</reference>
<feature type="binding site" evidence="4">
    <location>
        <position position="58"/>
    </location>
    <ligand>
        <name>molybdate</name>
        <dbReference type="ChEBI" id="CHEBI:36264"/>
    </ligand>
</feature>
<dbReference type="PANTHER" id="PTHR30632">
    <property type="entry name" value="MOLYBDATE-BINDING PERIPLASMIC PROTEIN"/>
    <property type="match status" value="1"/>
</dbReference>
<keyword evidence="3 5" id="KW-0732">Signal</keyword>
<feature type="binding site" evidence="4">
    <location>
        <position position="86"/>
    </location>
    <ligand>
        <name>molybdate</name>
        <dbReference type="ChEBI" id="CHEBI:36264"/>
    </ligand>
</feature>
<dbReference type="GO" id="GO:0046872">
    <property type="term" value="F:metal ion binding"/>
    <property type="evidence" value="ECO:0007669"/>
    <property type="project" value="UniProtKB-KW"/>
</dbReference>
<organism evidence="6 7">
    <name type="scientific">Arthrobacter glacialis</name>
    <dbReference type="NCBI Taxonomy" id="1664"/>
    <lineage>
        <taxon>Bacteria</taxon>
        <taxon>Bacillati</taxon>
        <taxon>Actinomycetota</taxon>
        <taxon>Actinomycetes</taxon>
        <taxon>Micrococcales</taxon>
        <taxon>Micrococcaceae</taxon>
        <taxon>Arthrobacter</taxon>
    </lineage>
</organism>
<dbReference type="PIRSF" id="PIRSF004846">
    <property type="entry name" value="ModA"/>
    <property type="match status" value="1"/>
</dbReference>
<gene>
    <name evidence="6" type="primary">modA</name>
    <name evidence="6" type="ORF">CVS27_05500</name>
</gene>
<dbReference type="InterPro" id="IPR050682">
    <property type="entry name" value="ModA/WtpA"/>
</dbReference>
<dbReference type="NCBIfam" id="TIGR01256">
    <property type="entry name" value="modA"/>
    <property type="match status" value="1"/>
</dbReference>
<keyword evidence="7" id="KW-1185">Reference proteome</keyword>
<name>A0A2S3ZZM1_ARTGL</name>
<evidence type="ECO:0000256" key="4">
    <source>
        <dbReference type="PIRSR" id="PIRSR004846-1"/>
    </source>
</evidence>
<feature type="binding site" evidence="4">
    <location>
        <position position="189"/>
    </location>
    <ligand>
        <name>molybdate</name>
        <dbReference type="ChEBI" id="CHEBI:36264"/>
    </ligand>
</feature>
<feature type="chain" id="PRO_5015758257" evidence="5">
    <location>
        <begin position="28"/>
        <end position="271"/>
    </location>
</feature>
<sequence length="271" mass="26720">MRLRLGAAAALLALVPLALGLAGCAPAGPPGTDTTSGAGSTPVVSELSGTLNVYAAASLKETFTELAAQFQAQHPKVEVSLSFDGSSTLVTQISQGAPADVFASADTATMTKLSDAGLAQGSPVDFASNVLTLVVPPGNPANINSFADVAKPGVKLVVCAPKVPCGAASTSDAASAGLMLKPVSEELSVTGVLGKVTSGEADAGLVYVTDAKAAGAKVLSIPLDLPKPTVNHYPIAAVESSKAGQLAQGFIALVTGAQGQKVLQDAGFGAP</sequence>
<dbReference type="EMBL" id="PPXC01000003">
    <property type="protein sequence ID" value="POH74725.1"/>
    <property type="molecule type" value="Genomic_DNA"/>
</dbReference>
<evidence type="ECO:0000256" key="5">
    <source>
        <dbReference type="SAM" id="SignalP"/>
    </source>
</evidence>